<reference evidence="2 4" key="1">
    <citation type="submission" date="2023-05" db="EMBL/GenBank/DDBJ databases">
        <authorList>
            <person name="Zhang X."/>
        </authorList>
    </citation>
    <scope>NUCLEOTIDE SEQUENCE</scope>
    <source>
        <strain evidence="3 4">DM2B3-1</strain>
        <strain evidence="2">YF14B1</strain>
    </source>
</reference>
<keyword evidence="4" id="KW-1185">Reference proteome</keyword>
<evidence type="ECO:0000313" key="5">
    <source>
        <dbReference type="Proteomes" id="UP001241110"/>
    </source>
</evidence>
<gene>
    <name evidence="2" type="ORF">QNI16_26185</name>
    <name evidence="3" type="ORF">QNI19_34745</name>
</gene>
<proteinExistence type="predicted"/>
<protein>
    <submittedName>
        <fullName evidence="2">Uncharacterized protein</fullName>
    </submittedName>
</protein>
<dbReference type="Proteomes" id="UP001228581">
    <property type="component" value="Unassembled WGS sequence"/>
</dbReference>
<sequence>MKTSILIVFLACWLNQLELSAQTNVKSKRKKSTPKVAIPTAAAPVVVPEEILLGKIVTEKMTIKIHRMVEVHLSACQKCVGTDQNYKPKSNHRVLLFEISRRNPNTYELNAQVENTTPLYARIVGTDHKEYPCYTIPSLIEIAMEQKQGINEGNAKIYYQLLSSASPRTDLKAFALAVEMPSDVQPFELIWKKEQLLKCTLNMQNNKFTPAPSLAADKAPDTDSKKNFSLAQ</sequence>
<evidence type="ECO:0000313" key="4">
    <source>
        <dbReference type="Proteomes" id="UP001228581"/>
    </source>
</evidence>
<organism evidence="2 5">
    <name type="scientific">Xanthocytophaga flava</name>
    <dbReference type="NCBI Taxonomy" id="3048013"/>
    <lineage>
        <taxon>Bacteria</taxon>
        <taxon>Pseudomonadati</taxon>
        <taxon>Bacteroidota</taxon>
        <taxon>Cytophagia</taxon>
        <taxon>Cytophagales</taxon>
        <taxon>Rhodocytophagaceae</taxon>
        <taxon>Xanthocytophaga</taxon>
    </lineage>
</organism>
<dbReference type="EMBL" id="JASJOT010000041">
    <property type="protein sequence ID" value="MDJ1498153.1"/>
    <property type="molecule type" value="Genomic_DNA"/>
</dbReference>
<dbReference type="Proteomes" id="UP001241110">
    <property type="component" value="Unassembled WGS sequence"/>
</dbReference>
<dbReference type="EMBL" id="JASJOS010000013">
    <property type="protein sequence ID" value="MDJ1484013.1"/>
    <property type="molecule type" value="Genomic_DNA"/>
</dbReference>
<feature type="region of interest" description="Disordered" evidence="1">
    <location>
        <begin position="210"/>
        <end position="232"/>
    </location>
</feature>
<name>A0AAE3QWZ5_9BACT</name>
<evidence type="ECO:0000256" key="1">
    <source>
        <dbReference type="SAM" id="MobiDB-lite"/>
    </source>
</evidence>
<dbReference type="RefSeq" id="WP_313984716.1">
    <property type="nucleotide sequence ID" value="NZ_JASJOR010000018.1"/>
</dbReference>
<accession>A0AAE3QWZ5</accession>
<evidence type="ECO:0000313" key="2">
    <source>
        <dbReference type="EMBL" id="MDJ1484013.1"/>
    </source>
</evidence>
<evidence type="ECO:0000313" key="3">
    <source>
        <dbReference type="EMBL" id="MDJ1498153.1"/>
    </source>
</evidence>
<comment type="caution">
    <text evidence="2">The sequence shown here is derived from an EMBL/GenBank/DDBJ whole genome shotgun (WGS) entry which is preliminary data.</text>
</comment>
<dbReference type="AlphaFoldDB" id="A0AAE3QWZ5"/>